<dbReference type="Gene3D" id="3.60.21.10">
    <property type="match status" value="1"/>
</dbReference>
<feature type="glycosylation site" description="N-linked (GlcNAc...) asparagine" evidence="9">
    <location>
        <position position="135"/>
    </location>
</feature>
<sequence length="351" mass="39536">MAVIQRVFITLAFFVIIGTSLGVILKHNHSDGRDGRKGRKSNDGLLSFLVLGDWGGLPVTPYHTAVELSIARQMGLTADAVDAKFTLALGDNFYFDGVKDVNDRRFERTYETVFQATSLDTPWYLIAGNHDHNGNVSAQIAYSDKLNRWKFPDYYYNLKFECPSGATVEIVLIDTVLLCGHSDHDFLHKQPEPWATSSEIRTAEDQWAWIEKTLKASRAEYLLVGGHYPVYSVAEHGSTKCLVDRLFPLLHKYKVQAYLSGHDHNLQHIQTSAKNWTTEYLVVGAANFIEDSQIHLSTIPKGSLKYYWADTLKLGGFGVFQVDRDVMTFRFVDAQTGQALHGLSIEPLSDR</sequence>
<dbReference type="Pfam" id="PF00149">
    <property type="entry name" value="Metallophos"/>
    <property type="match status" value="1"/>
</dbReference>
<dbReference type="GlyCosmos" id="A0A1D1W397">
    <property type="glycosylation" value="1 site, No reported glycans"/>
</dbReference>
<dbReference type="FunFam" id="3.60.21.10:FF:000062">
    <property type="entry name" value="Tartrate-resistant acid phosphatase type 5"/>
    <property type="match status" value="1"/>
</dbReference>
<dbReference type="STRING" id="947166.A0A1D1W397"/>
<gene>
    <name evidence="11" type="primary">RvY_15549-1</name>
    <name evidence="11" type="synonym">RvY_15549.1</name>
    <name evidence="11" type="ORF">RvY_15549</name>
</gene>
<evidence type="ECO:0000313" key="11">
    <source>
        <dbReference type="EMBL" id="GAV05409.1"/>
    </source>
</evidence>
<reference evidence="11 12" key="1">
    <citation type="journal article" date="2016" name="Nat. Commun.">
        <title>Extremotolerant tardigrade genome and improved radiotolerance of human cultured cells by tardigrade-unique protein.</title>
        <authorList>
            <person name="Hashimoto T."/>
            <person name="Horikawa D.D."/>
            <person name="Saito Y."/>
            <person name="Kuwahara H."/>
            <person name="Kozuka-Hata H."/>
            <person name="Shin-I T."/>
            <person name="Minakuchi Y."/>
            <person name="Ohishi K."/>
            <person name="Motoyama A."/>
            <person name="Aizu T."/>
            <person name="Enomoto A."/>
            <person name="Kondo K."/>
            <person name="Tanaka S."/>
            <person name="Hara Y."/>
            <person name="Koshikawa S."/>
            <person name="Sagara H."/>
            <person name="Miura T."/>
            <person name="Yokobori S."/>
            <person name="Miyagawa K."/>
            <person name="Suzuki Y."/>
            <person name="Kubo T."/>
            <person name="Oyama M."/>
            <person name="Kohara Y."/>
            <person name="Fujiyama A."/>
            <person name="Arakawa K."/>
            <person name="Katayama T."/>
            <person name="Toyoda A."/>
            <person name="Kunieda T."/>
        </authorList>
    </citation>
    <scope>NUCLEOTIDE SEQUENCE [LARGE SCALE GENOMIC DNA]</scope>
    <source>
        <strain evidence="11 12">YOKOZUNA-1</strain>
    </source>
</reference>
<keyword evidence="4" id="KW-0732">Signal</keyword>
<protein>
    <recommendedName>
        <fullName evidence="3 6">Tartrate-resistant acid phosphatase type 5</fullName>
        <ecNumber evidence="2 6">3.1.3.2</ecNumber>
    </recommendedName>
</protein>
<dbReference type="PIRSF" id="PIRSF000898">
    <property type="entry name" value="Acid_Ptase_5"/>
    <property type="match status" value="1"/>
</dbReference>
<keyword evidence="6 7" id="KW-0408">Iron</keyword>
<dbReference type="GO" id="GO:0046872">
    <property type="term" value="F:metal ion binding"/>
    <property type="evidence" value="ECO:0007669"/>
    <property type="project" value="UniProtKB-KW"/>
</dbReference>
<dbReference type="AlphaFoldDB" id="A0A1D1W397"/>
<dbReference type="EMBL" id="BDGG01000012">
    <property type="protein sequence ID" value="GAV05409.1"/>
    <property type="molecule type" value="Genomic_DNA"/>
</dbReference>
<evidence type="ECO:0000256" key="6">
    <source>
        <dbReference type="PIRNR" id="PIRNR000898"/>
    </source>
</evidence>
<evidence type="ECO:0000256" key="5">
    <source>
        <dbReference type="ARBA" id="ARBA00022801"/>
    </source>
</evidence>
<feature type="binding site" evidence="7">
    <location>
        <position position="53"/>
    </location>
    <ligand>
        <name>Fe cation</name>
        <dbReference type="ChEBI" id="CHEBI:24875"/>
        <label>1</label>
    </ligand>
</feature>
<dbReference type="PANTHER" id="PTHR10161:SF14">
    <property type="entry name" value="TARTRATE-RESISTANT ACID PHOSPHATASE TYPE 5"/>
    <property type="match status" value="1"/>
</dbReference>
<accession>A0A1D1W397</accession>
<dbReference type="InterPro" id="IPR051558">
    <property type="entry name" value="Metallophosphoesterase_PAP"/>
</dbReference>
<dbReference type="Proteomes" id="UP000186922">
    <property type="component" value="Unassembled WGS sequence"/>
</dbReference>
<evidence type="ECO:0000313" key="12">
    <source>
        <dbReference type="Proteomes" id="UP000186922"/>
    </source>
</evidence>
<keyword evidence="5 6" id="KW-0378">Hydrolase</keyword>
<comment type="caution">
    <text evidence="11">The sequence shown here is derived from an EMBL/GenBank/DDBJ whole genome shotgun (WGS) entry which is preliminary data.</text>
</comment>
<evidence type="ECO:0000256" key="7">
    <source>
        <dbReference type="PIRSR" id="PIRSR000898-1"/>
    </source>
</evidence>
<dbReference type="InterPro" id="IPR024927">
    <property type="entry name" value="Acid_PPase"/>
</dbReference>
<evidence type="ECO:0000256" key="2">
    <source>
        <dbReference type="ARBA" id="ARBA00012646"/>
    </source>
</evidence>
<keyword evidence="12" id="KW-1185">Reference proteome</keyword>
<comment type="cofactor">
    <cofactor evidence="7">
        <name>Fe cation</name>
        <dbReference type="ChEBI" id="CHEBI:24875"/>
    </cofactor>
    <text evidence="7">Binds 2 iron ions per subunit.</text>
</comment>
<feature type="binding site" evidence="7">
    <location>
        <position position="91"/>
    </location>
    <ligand>
        <name>Fe cation</name>
        <dbReference type="ChEBI" id="CHEBI:24875"/>
        <label>2</label>
    </ligand>
</feature>
<evidence type="ECO:0000256" key="3">
    <source>
        <dbReference type="ARBA" id="ARBA00015822"/>
    </source>
</evidence>
<dbReference type="GO" id="GO:0003993">
    <property type="term" value="F:acid phosphatase activity"/>
    <property type="evidence" value="ECO:0007669"/>
    <property type="project" value="UniProtKB-UniRule"/>
</dbReference>
<dbReference type="InterPro" id="IPR029052">
    <property type="entry name" value="Metallo-depent_PP-like"/>
</dbReference>
<feature type="binding site" evidence="7">
    <location>
        <position position="227"/>
    </location>
    <ligand>
        <name>Fe cation</name>
        <dbReference type="ChEBI" id="CHEBI:24875"/>
        <label>2</label>
    </ligand>
</feature>
<comment type="catalytic activity">
    <reaction evidence="1 6">
        <text>a phosphate monoester + H2O = an alcohol + phosphate</text>
        <dbReference type="Rhea" id="RHEA:15017"/>
        <dbReference type="ChEBI" id="CHEBI:15377"/>
        <dbReference type="ChEBI" id="CHEBI:30879"/>
        <dbReference type="ChEBI" id="CHEBI:43474"/>
        <dbReference type="ChEBI" id="CHEBI:67140"/>
        <dbReference type="EC" id="3.1.3.2"/>
    </reaction>
</comment>
<dbReference type="InterPro" id="IPR004843">
    <property type="entry name" value="Calcineurin-like_PHP"/>
</dbReference>
<evidence type="ECO:0000256" key="1">
    <source>
        <dbReference type="ARBA" id="ARBA00000032"/>
    </source>
</evidence>
<name>A0A1D1W397_RAMVA</name>
<feature type="binding site" evidence="7">
    <location>
        <position position="262"/>
    </location>
    <ligand>
        <name>Fe cation</name>
        <dbReference type="ChEBI" id="CHEBI:24875"/>
        <label>2</label>
    </ligand>
</feature>
<feature type="binding site" evidence="7">
    <location>
        <position position="264"/>
    </location>
    <ligand>
        <name>Fe cation</name>
        <dbReference type="ChEBI" id="CHEBI:24875"/>
        <label>1</label>
    </ligand>
</feature>
<evidence type="ECO:0000259" key="10">
    <source>
        <dbReference type="Pfam" id="PF00149"/>
    </source>
</evidence>
<feature type="binding site" evidence="7">
    <location>
        <position position="94"/>
    </location>
    <ligand>
        <name>Fe cation</name>
        <dbReference type="ChEBI" id="CHEBI:24875"/>
        <label>1</label>
    </ligand>
</feature>
<keyword evidence="7" id="KW-0479">Metal-binding</keyword>
<evidence type="ECO:0000256" key="4">
    <source>
        <dbReference type="ARBA" id="ARBA00022729"/>
    </source>
</evidence>
<feature type="binding site" evidence="7">
    <location>
        <position position="91"/>
    </location>
    <ligand>
        <name>Fe cation</name>
        <dbReference type="ChEBI" id="CHEBI:24875"/>
        <label>1</label>
    </ligand>
</feature>
<organism evidence="11 12">
    <name type="scientific">Ramazzottius varieornatus</name>
    <name type="common">Water bear</name>
    <name type="synonym">Tardigrade</name>
    <dbReference type="NCBI Taxonomy" id="947166"/>
    <lineage>
        <taxon>Eukaryota</taxon>
        <taxon>Metazoa</taxon>
        <taxon>Ecdysozoa</taxon>
        <taxon>Tardigrada</taxon>
        <taxon>Eutardigrada</taxon>
        <taxon>Parachela</taxon>
        <taxon>Hypsibioidea</taxon>
        <taxon>Ramazzottiidae</taxon>
        <taxon>Ramazzottius</taxon>
    </lineage>
</organism>
<dbReference type="CDD" id="cd07378">
    <property type="entry name" value="MPP_ACP5"/>
    <property type="match status" value="1"/>
</dbReference>
<dbReference type="EC" id="3.1.3.2" evidence="2 6"/>
<proteinExistence type="predicted"/>
<feature type="disulfide bond" evidence="8">
    <location>
        <begin position="179"/>
        <end position="241"/>
    </location>
</feature>
<feature type="domain" description="Calcineurin-like phosphoesterase" evidence="10">
    <location>
        <begin position="47"/>
        <end position="265"/>
    </location>
</feature>
<dbReference type="OrthoDB" id="411211at2759"/>
<evidence type="ECO:0000256" key="9">
    <source>
        <dbReference type="PIRSR" id="PIRSR000898-3"/>
    </source>
</evidence>
<keyword evidence="8" id="KW-1015">Disulfide bond</keyword>
<evidence type="ECO:0000256" key="8">
    <source>
        <dbReference type="PIRSR" id="PIRSR000898-2"/>
    </source>
</evidence>
<dbReference type="PANTHER" id="PTHR10161">
    <property type="entry name" value="TARTRATE-RESISTANT ACID PHOSPHATASE TYPE 5"/>
    <property type="match status" value="1"/>
</dbReference>
<dbReference type="SUPFAM" id="SSF56300">
    <property type="entry name" value="Metallo-dependent phosphatases"/>
    <property type="match status" value="1"/>
</dbReference>
<feature type="binding site" evidence="7">
    <location>
        <position position="129"/>
    </location>
    <ligand>
        <name>Fe cation</name>
        <dbReference type="ChEBI" id="CHEBI:24875"/>
        <label>2</label>
    </ligand>
</feature>